<keyword evidence="3" id="KW-1185">Reference proteome</keyword>
<comment type="caution">
    <text evidence="2">The sequence shown here is derived from an EMBL/GenBank/DDBJ whole genome shotgun (WGS) entry which is preliminary data.</text>
</comment>
<reference evidence="2 3" key="1">
    <citation type="submission" date="2018-04" db="EMBL/GenBank/DDBJ databases">
        <title>The genome of golden apple snail Pomacea canaliculata provides insight into stress tolerance and invasive adaptation.</title>
        <authorList>
            <person name="Liu C."/>
            <person name="Liu B."/>
            <person name="Ren Y."/>
            <person name="Zhang Y."/>
            <person name="Wang H."/>
            <person name="Li S."/>
            <person name="Jiang F."/>
            <person name="Yin L."/>
            <person name="Zhang G."/>
            <person name="Qian W."/>
            <person name="Fan W."/>
        </authorList>
    </citation>
    <scope>NUCLEOTIDE SEQUENCE [LARGE SCALE GENOMIC DNA]</scope>
    <source>
        <strain evidence="2">SZHN2017</strain>
        <tissue evidence="2">Muscle</tissue>
    </source>
</reference>
<evidence type="ECO:0000313" key="2">
    <source>
        <dbReference type="EMBL" id="PVD24513.1"/>
    </source>
</evidence>
<sequence>MSTRRAEPAEVYGAFPAELFHSHPLMKKLLVPRHFHCATYTLRRPRDKEVQQFSKIQEINFVMRTRLVTELDSKMLTVTSAPLPFDLLVTISCSSTWRILAVACRPTACSRQSESNRKLGLTNVAVCATSSYDGGASYDSLGAEKGDLLYRGSGDAHDNRSHLPHSTLSLWLPYSSLGEVVVIAQASLIVFSRLRLFFSCLLASSGCMRPPTLLFFSSLGIASKGSRLSVMPDHDVEEAISMETNQIILALRFSCDTQAACDAFYSRLCNRKKTKNERTVNGQRLMTARLVRESERERMRRRRETEERRRGKEACFSKN</sequence>
<dbReference type="EMBL" id="PZQS01000009">
    <property type="protein sequence ID" value="PVD24513.1"/>
    <property type="molecule type" value="Genomic_DNA"/>
</dbReference>
<proteinExistence type="predicted"/>
<gene>
    <name evidence="2" type="ORF">C0Q70_14996</name>
</gene>
<evidence type="ECO:0000313" key="3">
    <source>
        <dbReference type="Proteomes" id="UP000245119"/>
    </source>
</evidence>
<dbReference type="Proteomes" id="UP000245119">
    <property type="component" value="Linkage Group LG9"/>
</dbReference>
<accession>A0A2T7NTN8</accession>
<evidence type="ECO:0000256" key="1">
    <source>
        <dbReference type="SAM" id="MobiDB-lite"/>
    </source>
</evidence>
<dbReference type="AlphaFoldDB" id="A0A2T7NTN8"/>
<feature type="region of interest" description="Disordered" evidence="1">
    <location>
        <begin position="293"/>
        <end position="319"/>
    </location>
</feature>
<protein>
    <submittedName>
        <fullName evidence="2">Uncharacterized protein</fullName>
    </submittedName>
</protein>
<organism evidence="2 3">
    <name type="scientific">Pomacea canaliculata</name>
    <name type="common">Golden apple snail</name>
    <dbReference type="NCBI Taxonomy" id="400727"/>
    <lineage>
        <taxon>Eukaryota</taxon>
        <taxon>Metazoa</taxon>
        <taxon>Spiralia</taxon>
        <taxon>Lophotrochozoa</taxon>
        <taxon>Mollusca</taxon>
        <taxon>Gastropoda</taxon>
        <taxon>Caenogastropoda</taxon>
        <taxon>Architaenioglossa</taxon>
        <taxon>Ampullarioidea</taxon>
        <taxon>Ampullariidae</taxon>
        <taxon>Pomacea</taxon>
    </lineage>
</organism>
<name>A0A2T7NTN8_POMCA</name>